<sequence>MVFILPSISADLPEGYEFTEIPILDVGQTEEVTKAGVVESVEKHLSTVSKQEVRGEEETKVATGAAETLNFEPPELEDITNTKITDMSFEIQPFESEVQINVQTKGFIGIASMLAETQHLMPKVQAGMLDFECQESRFM</sequence>
<keyword evidence="2" id="KW-1185">Reference proteome</keyword>
<name>A0AAD3T529_NEPGR</name>
<evidence type="ECO:0000313" key="1">
    <source>
        <dbReference type="EMBL" id="GMH22751.1"/>
    </source>
</evidence>
<proteinExistence type="predicted"/>
<dbReference type="AlphaFoldDB" id="A0AAD3T529"/>
<reference evidence="1" key="1">
    <citation type="submission" date="2023-05" db="EMBL/GenBank/DDBJ databases">
        <title>Nepenthes gracilis genome sequencing.</title>
        <authorList>
            <person name="Fukushima K."/>
        </authorList>
    </citation>
    <scope>NUCLEOTIDE SEQUENCE</scope>
    <source>
        <strain evidence="1">SING2019-196</strain>
    </source>
</reference>
<accession>A0AAD3T529</accession>
<dbReference type="EMBL" id="BSYO01000025">
    <property type="protein sequence ID" value="GMH22751.1"/>
    <property type="molecule type" value="Genomic_DNA"/>
</dbReference>
<gene>
    <name evidence="1" type="ORF">Nepgr_024594</name>
</gene>
<organism evidence="1 2">
    <name type="scientific">Nepenthes gracilis</name>
    <name type="common">Slender pitcher plant</name>
    <dbReference type="NCBI Taxonomy" id="150966"/>
    <lineage>
        <taxon>Eukaryota</taxon>
        <taxon>Viridiplantae</taxon>
        <taxon>Streptophyta</taxon>
        <taxon>Embryophyta</taxon>
        <taxon>Tracheophyta</taxon>
        <taxon>Spermatophyta</taxon>
        <taxon>Magnoliopsida</taxon>
        <taxon>eudicotyledons</taxon>
        <taxon>Gunneridae</taxon>
        <taxon>Pentapetalae</taxon>
        <taxon>Caryophyllales</taxon>
        <taxon>Nepenthaceae</taxon>
        <taxon>Nepenthes</taxon>
    </lineage>
</organism>
<evidence type="ECO:0000313" key="2">
    <source>
        <dbReference type="Proteomes" id="UP001279734"/>
    </source>
</evidence>
<dbReference type="Proteomes" id="UP001279734">
    <property type="component" value="Unassembled WGS sequence"/>
</dbReference>
<comment type="caution">
    <text evidence="1">The sequence shown here is derived from an EMBL/GenBank/DDBJ whole genome shotgun (WGS) entry which is preliminary data.</text>
</comment>
<protein>
    <submittedName>
        <fullName evidence="1">Uncharacterized protein</fullName>
    </submittedName>
</protein>